<evidence type="ECO:0000313" key="2">
    <source>
        <dbReference type="EMBL" id="GIG76238.1"/>
    </source>
</evidence>
<accession>A0A8J3LN59</accession>
<sequence>MATISISVYIFTQRNVAVTLRQLRAKEFGLPRQGGIPLIPVRAGWPKPDERVTEKWRETWRIDAEGRRPESGATLLNSQHLRKGSALRVTRPPSDPGRTGEMDRV</sequence>
<proteinExistence type="predicted"/>
<evidence type="ECO:0000313" key="3">
    <source>
        <dbReference type="Proteomes" id="UP000653674"/>
    </source>
</evidence>
<reference evidence="2" key="1">
    <citation type="submission" date="2021-01" db="EMBL/GenBank/DDBJ databases">
        <title>Whole genome shotgun sequence of Planosporangium flavigriseum NBRC 105377.</title>
        <authorList>
            <person name="Komaki H."/>
            <person name="Tamura T."/>
        </authorList>
    </citation>
    <scope>NUCLEOTIDE SEQUENCE</scope>
    <source>
        <strain evidence="2">NBRC 105377</strain>
    </source>
</reference>
<dbReference type="Proteomes" id="UP000653674">
    <property type="component" value="Unassembled WGS sequence"/>
</dbReference>
<dbReference type="EMBL" id="BONU01000048">
    <property type="protein sequence ID" value="GIG76238.1"/>
    <property type="molecule type" value="Genomic_DNA"/>
</dbReference>
<protein>
    <submittedName>
        <fullName evidence="2">Uncharacterized protein</fullName>
    </submittedName>
</protein>
<gene>
    <name evidence="2" type="ORF">Pfl04_46420</name>
</gene>
<evidence type="ECO:0000256" key="1">
    <source>
        <dbReference type="SAM" id="MobiDB-lite"/>
    </source>
</evidence>
<dbReference type="AlphaFoldDB" id="A0A8J3LN59"/>
<keyword evidence="3" id="KW-1185">Reference proteome</keyword>
<organism evidence="2 3">
    <name type="scientific">Planosporangium flavigriseum</name>
    <dbReference type="NCBI Taxonomy" id="373681"/>
    <lineage>
        <taxon>Bacteria</taxon>
        <taxon>Bacillati</taxon>
        <taxon>Actinomycetota</taxon>
        <taxon>Actinomycetes</taxon>
        <taxon>Micromonosporales</taxon>
        <taxon>Micromonosporaceae</taxon>
        <taxon>Planosporangium</taxon>
    </lineage>
</organism>
<comment type="caution">
    <text evidence="2">The sequence shown here is derived from an EMBL/GenBank/DDBJ whole genome shotgun (WGS) entry which is preliminary data.</text>
</comment>
<feature type="region of interest" description="Disordered" evidence="1">
    <location>
        <begin position="68"/>
        <end position="105"/>
    </location>
</feature>
<name>A0A8J3LN59_9ACTN</name>